<comment type="subcellular location">
    <subcellularLocation>
        <location evidence="15">Cell membrane</location>
        <topology evidence="15">Peripheral membrane protein</topology>
        <orientation evidence="15">Cytoplasmic side</orientation>
    </subcellularLocation>
    <subcellularLocation>
        <location evidence="15">Cytoplasm</location>
    </subcellularLocation>
    <subcellularLocation>
        <location evidence="2">Membrane</location>
        <topology evidence="2">Peripheral membrane protein</topology>
    </subcellularLocation>
    <text evidence="15">Distribution is 50-50.</text>
</comment>
<evidence type="ECO:0000313" key="20">
    <source>
        <dbReference type="EMBL" id="KKU76922.1"/>
    </source>
</evidence>
<dbReference type="SMART" id="SM00957">
    <property type="entry name" value="SecA_DEAD"/>
    <property type="match status" value="1"/>
</dbReference>
<dbReference type="PROSITE" id="PS01312">
    <property type="entry name" value="SECA"/>
    <property type="match status" value="1"/>
</dbReference>
<evidence type="ECO:0000256" key="16">
    <source>
        <dbReference type="RuleBase" id="RU003874"/>
    </source>
</evidence>
<evidence type="ECO:0000256" key="12">
    <source>
        <dbReference type="ARBA" id="ARBA00022967"/>
    </source>
</evidence>
<dbReference type="PRINTS" id="PR00906">
    <property type="entry name" value="SECA"/>
</dbReference>
<protein>
    <recommendedName>
        <fullName evidence="15 16">Protein translocase subunit SecA</fullName>
        <ecNumber evidence="15">7.4.2.8</ecNumber>
    </recommendedName>
</protein>
<dbReference type="SMART" id="SM00958">
    <property type="entry name" value="SecA_PP_bind"/>
    <property type="match status" value="1"/>
</dbReference>
<dbReference type="GO" id="GO:0005886">
    <property type="term" value="C:plasma membrane"/>
    <property type="evidence" value="ECO:0007669"/>
    <property type="project" value="UniProtKB-SubCell"/>
</dbReference>
<evidence type="ECO:0000259" key="19">
    <source>
        <dbReference type="PROSITE" id="PS51196"/>
    </source>
</evidence>
<evidence type="ECO:0000313" key="21">
    <source>
        <dbReference type="Proteomes" id="UP000034682"/>
    </source>
</evidence>
<keyword evidence="6 15" id="KW-0963">Cytoplasm</keyword>
<dbReference type="InterPro" id="IPR044722">
    <property type="entry name" value="SecA_SF2_C"/>
</dbReference>
<dbReference type="GO" id="GO:0006605">
    <property type="term" value="P:protein targeting"/>
    <property type="evidence" value="ECO:0007669"/>
    <property type="project" value="UniProtKB-UniRule"/>
</dbReference>
<feature type="binding site" evidence="15">
    <location>
        <begin position="110"/>
        <end position="114"/>
    </location>
    <ligand>
        <name>ATP</name>
        <dbReference type="ChEBI" id="CHEBI:30616"/>
    </ligand>
</feature>
<evidence type="ECO:0000256" key="8">
    <source>
        <dbReference type="ARBA" id="ARBA00022741"/>
    </source>
</evidence>
<dbReference type="SUPFAM" id="SSF52540">
    <property type="entry name" value="P-loop containing nucleoside triphosphate hydrolases"/>
    <property type="match status" value="2"/>
</dbReference>
<keyword evidence="11 15" id="KW-0653">Protein transport</keyword>
<dbReference type="SUPFAM" id="SSF81886">
    <property type="entry name" value="Helical scaffold and wing domains of SecA"/>
    <property type="match status" value="1"/>
</dbReference>
<comment type="catalytic activity">
    <reaction evidence="15">
        <text>ATP + H2O + cellular proteinSide 1 = ADP + phosphate + cellular proteinSide 2.</text>
        <dbReference type="EC" id="7.4.2.8"/>
    </reaction>
</comment>
<keyword evidence="13 15" id="KW-0811">Translocation</keyword>
<dbReference type="GO" id="GO:0043952">
    <property type="term" value="P:protein transport by the Sec complex"/>
    <property type="evidence" value="ECO:0007669"/>
    <property type="project" value="TreeGrafter"/>
</dbReference>
<dbReference type="Gene3D" id="3.90.1440.10">
    <property type="entry name" value="SecA, preprotein cross-linking domain"/>
    <property type="match status" value="1"/>
</dbReference>
<dbReference type="InterPro" id="IPR011116">
    <property type="entry name" value="SecA_Wing/Scaffold"/>
</dbReference>
<dbReference type="InterPro" id="IPR011130">
    <property type="entry name" value="SecA_preprotein_X-link_dom"/>
</dbReference>
<dbReference type="Pfam" id="PF01043">
    <property type="entry name" value="SecA_PP_bind"/>
    <property type="match status" value="1"/>
</dbReference>
<dbReference type="NCBIfam" id="NF009538">
    <property type="entry name" value="PRK12904.1"/>
    <property type="match status" value="1"/>
</dbReference>
<dbReference type="CDD" id="cd18803">
    <property type="entry name" value="SF2_C_secA"/>
    <property type="match status" value="1"/>
</dbReference>
<evidence type="ECO:0000256" key="11">
    <source>
        <dbReference type="ARBA" id="ARBA00022927"/>
    </source>
</evidence>
<evidence type="ECO:0000256" key="1">
    <source>
        <dbReference type="ARBA" id="ARBA00001947"/>
    </source>
</evidence>
<dbReference type="CDD" id="cd17928">
    <property type="entry name" value="DEXDc_SecA"/>
    <property type="match status" value="1"/>
</dbReference>
<dbReference type="PATRIC" id="fig|1618655.3.peg.264"/>
<dbReference type="InterPro" id="IPR000185">
    <property type="entry name" value="SecA"/>
</dbReference>
<dbReference type="EC" id="7.4.2.8" evidence="15"/>
<keyword evidence="14 15" id="KW-0472">Membrane</keyword>
<dbReference type="GO" id="GO:0031522">
    <property type="term" value="C:cell envelope Sec protein transport complex"/>
    <property type="evidence" value="ECO:0007669"/>
    <property type="project" value="TreeGrafter"/>
</dbReference>
<dbReference type="InterPro" id="IPR014001">
    <property type="entry name" value="Helicase_ATP-bd"/>
</dbReference>
<dbReference type="Pfam" id="PF07516">
    <property type="entry name" value="SecA_SW"/>
    <property type="match status" value="2"/>
</dbReference>
<dbReference type="PANTHER" id="PTHR30612">
    <property type="entry name" value="SECA INNER MEMBRANE COMPONENT OF SEC PROTEIN SECRETION SYSTEM"/>
    <property type="match status" value="1"/>
</dbReference>
<keyword evidence="8 15" id="KW-0547">Nucleotide-binding</keyword>
<dbReference type="PROSITE" id="PS51192">
    <property type="entry name" value="HELICASE_ATP_BIND_1"/>
    <property type="match status" value="1"/>
</dbReference>
<proteinExistence type="inferred from homology"/>
<comment type="subunit">
    <text evidence="15">Monomer and homodimer. Part of the essential Sec protein translocation apparatus which comprises SecA, SecYEG and auxiliary proteins SecDF. Other proteins may also be involved.</text>
</comment>
<evidence type="ECO:0000256" key="5">
    <source>
        <dbReference type="ARBA" id="ARBA00022475"/>
    </source>
</evidence>
<dbReference type="InterPro" id="IPR014018">
    <property type="entry name" value="SecA_motor_DEAD"/>
</dbReference>
<dbReference type="GO" id="GO:0046872">
    <property type="term" value="F:metal ion binding"/>
    <property type="evidence" value="ECO:0007669"/>
    <property type="project" value="UniProtKB-KW"/>
</dbReference>
<dbReference type="GO" id="GO:0065002">
    <property type="term" value="P:intracellular protein transmembrane transport"/>
    <property type="evidence" value="ECO:0007669"/>
    <property type="project" value="UniProtKB-UniRule"/>
</dbReference>
<dbReference type="PANTHER" id="PTHR30612:SF0">
    <property type="entry name" value="CHLOROPLAST PROTEIN-TRANSPORTING ATPASE"/>
    <property type="match status" value="1"/>
</dbReference>
<reference evidence="20 21" key="1">
    <citation type="journal article" date="2015" name="Nature">
        <title>rRNA introns, odd ribosomes, and small enigmatic genomes across a large radiation of phyla.</title>
        <authorList>
            <person name="Brown C.T."/>
            <person name="Hug L.A."/>
            <person name="Thomas B.C."/>
            <person name="Sharon I."/>
            <person name="Castelle C.J."/>
            <person name="Singh A."/>
            <person name="Wilkins M.J."/>
            <person name="Williams K.H."/>
            <person name="Banfield J.F."/>
        </authorList>
    </citation>
    <scope>NUCLEOTIDE SEQUENCE [LARGE SCALE GENOMIC DNA]</scope>
</reference>
<feature type="domain" description="SecA family profile" evidence="19">
    <location>
        <begin position="1"/>
        <end position="617"/>
    </location>
</feature>
<dbReference type="Pfam" id="PF07517">
    <property type="entry name" value="SecA_DEAD"/>
    <property type="match status" value="1"/>
</dbReference>
<dbReference type="GO" id="GO:0005524">
    <property type="term" value="F:ATP binding"/>
    <property type="evidence" value="ECO:0007669"/>
    <property type="project" value="UniProtKB-UniRule"/>
</dbReference>
<keyword evidence="10 15" id="KW-0067">ATP-binding</keyword>
<keyword evidence="7" id="KW-0479">Metal-binding</keyword>
<evidence type="ECO:0000256" key="2">
    <source>
        <dbReference type="ARBA" id="ARBA00004170"/>
    </source>
</evidence>
<dbReference type="Pfam" id="PF02810">
    <property type="entry name" value="SEC-C"/>
    <property type="match status" value="1"/>
</dbReference>
<keyword evidence="5 15" id="KW-1003">Cell membrane</keyword>
<evidence type="ECO:0000256" key="10">
    <source>
        <dbReference type="ARBA" id="ARBA00022840"/>
    </source>
</evidence>
<dbReference type="GO" id="GO:0008564">
    <property type="term" value="F:protein-exporting ATPase activity"/>
    <property type="evidence" value="ECO:0007669"/>
    <property type="project" value="UniProtKB-EC"/>
</dbReference>
<gene>
    <name evidence="15" type="primary">secA</name>
    <name evidence="20" type="ORF">UY02_C0010G0009</name>
</gene>
<dbReference type="SUPFAM" id="SSF81767">
    <property type="entry name" value="Pre-protein crosslinking domain of SecA"/>
    <property type="match status" value="1"/>
</dbReference>
<accession>A0A0G1T5B0</accession>
<comment type="cofactor">
    <cofactor evidence="1">
        <name>Zn(2+)</name>
        <dbReference type="ChEBI" id="CHEBI:29105"/>
    </cofactor>
</comment>
<dbReference type="InterPro" id="IPR036670">
    <property type="entry name" value="SecA_X-link_sf"/>
</dbReference>
<dbReference type="PROSITE" id="PS51194">
    <property type="entry name" value="HELICASE_CTER"/>
    <property type="match status" value="1"/>
</dbReference>
<dbReference type="HAMAP" id="MF_01382">
    <property type="entry name" value="SecA"/>
    <property type="match status" value="1"/>
</dbReference>
<feature type="binding site" evidence="15">
    <location>
        <position position="92"/>
    </location>
    <ligand>
        <name>ATP</name>
        <dbReference type="ChEBI" id="CHEBI:30616"/>
    </ligand>
</feature>
<comment type="function">
    <text evidence="15">Part of the Sec protein translocase complex. Interacts with the SecYEG preprotein conducting channel. Has a central role in coupling the hydrolysis of ATP to the transfer of proteins into and across the cell membrane, serving as an ATP-driven molecular motor driving the stepwise translocation of polypeptide chains across the membrane.</text>
</comment>
<dbReference type="FunFam" id="3.40.50.300:FF:000429">
    <property type="entry name" value="Preprotein translocase subunit SecA"/>
    <property type="match status" value="1"/>
</dbReference>
<dbReference type="InterPro" id="IPR001650">
    <property type="entry name" value="Helicase_C-like"/>
</dbReference>
<dbReference type="InterPro" id="IPR011115">
    <property type="entry name" value="SecA_DEAD"/>
</dbReference>
<evidence type="ECO:0000256" key="7">
    <source>
        <dbReference type="ARBA" id="ARBA00022723"/>
    </source>
</evidence>
<evidence type="ECO:0000259" key="18">
    <source>
        <dbReference type="PROSITE" id="PS51194"/>
    </source>
</evidence>
<dbReference type="InterPro" id="IPR027417">
    <property type="entry name" value="P-loop_NTPase"/>
</dbReference>
<dbReference type="InterPro" id="IPR036266">
    <property type="entry name" value="SecA_Wing/Scaffold_sf"/>
</dbReference>
<dbReference type="InterPro" id="IPR004027">
    <property type="entry name" value="SEC_C_motif"/>
</dbReference>
<feature type="domain" description="Helicase C-terminal" evidence="18">
    <location>
        <begin position="440"/>
        <end position="624"/>
    </location>
</feature>
<keyword evidence="12 15" id="KW-1278">Translocase</keyword>
<feature type="binding site" evidence="15">
    <location>
        <position position="530"/>
    </location>
    <ligand>
        <name>ATP</name>
        <dbReference type="ChEBI" id="CHEBI:30616"/>
    </ligand>
</feature>
<organism evidence="20 21">
    <name type="scientific">Candidatus Giovannonibacteria bacterium GW2011_GWB1_47_6b</name>
    <dbReference type="NCBI Taxonomy" id="1618655"/>
    <lineage>
        <taxon>Bacteria</taxon>
        <taxon>Candidatus Giovannoniibacteriota</taxon>
    </lineage>
</organism>
<name>A0A0G1T5B0_9BACT</name>
<dbReference type="NCBIfam" id="TIGR00963">
    <property type="entry name" value="secA"/>
    <property type="match status" value="1"/>
</dbReference>
<dbReference type="Pfam" id="PF21090">
    <property type="entry name" value="P-loop_SecA"/>
    <property type="match status" value="1"/>
</dbReference>
<dbReference type="InterPro" id="IPR020937">
    <property type="entry name" value="SecA_CS"/>
</dbReference>
<keyword evidence="9" id="KW-0862">Zinc</keyword>
<evidence type="ECO:0000256" key="14">
    <source>
        <dbReference type="ARBA" id="ARBA00023136"/>
    </source>
</evidence>
<evidence type="ECO:0000256" key="3">
    <source>
        <dbReference type="ARBA" id="ARBA00007650"/>
    </source>
</evidence>
<dbReference type="GO" id="GO:0005829">
    <property type="term" value="C:cytosol"/>
    <property type="evidence" value="ECO:0007669"/>
    <property type="project" value="TreeGrafter"/>
</dbReference>
<dbReference type="Proteomes" id="UP000034682">
    <property type="component" value="Unassembled WGS sequence"/>
</dbReference>
<sequence length="820" mass="91787">MNILGKILGDADERAVSSMRPLVEEINAKEAGLKDLSLVQLAERFSQLRERVQKDPPTGEAGEALNDVLPECFALVREAALRTLGQLHFDVQLMGGIALHEGKITEMKTGEGKTLVATLAAALNALERKGVHVVTVNDYLARRDAAWMGQIYHALGLSVGCIVHDTSYQYDPSYETDAAKDALRDTTGGFRVETSFLRPVSRKDAYASDITYGTNNEFGFDYLKDNMAYDLSRMVQRGHSFAIVDEVDSILIDEARTPLIISAPDTQSSSWYQDFARLIPKLKAKTDYEIDEKRKAVTLTEDGIDRVQGLIGAGDIYQEKGIKYLHHLEQALRAEVLFQRDRDYVVKEGQLIIVDEFTGRLLPGRRYSGGLHQALEAKEGVFVQPESLTLASITFQNYFRMYSKLAGMTGTALTSAEEFHKVYNLDVIPIPTNKPLVRLDFPDQVYKTEEEKFGAVVQEVKERHAKGQPVLVGTASIQKNERLSQQLSRDGVPHEMLNAKNHEREGSIIAQAGRRGAVTIATNMAGRGVDIVLGGNPQVLKEAEQCRSLGGLCVIGTERHEARRIDNQLRGRSGRQGDPGSSQFFVSLEDDLMRIFGGDKLKGIMEKFRLPEGEPIQHSMVSKAIESAQGRVEGFNFDARKHLLDYDDVLNRHRETLYRKRNEILKQQDPAELRSKIMAIVQKSGHTQEQYEKKEQEVGLENMRQAEKIIPLRVIDSLWVEHLENMEQLRDSVRLRAYGQQDPLVEYKNEGHKMFQGFLRTIDTLTTETIMNMKFSPASAPQQGAVSAGHPAQSMLKIGRNDPCPCGSGKKYKRCHGAQS</sequence>
<evidence type="ECO:0000256" key="13">
    <source>
        <dbReference type="ARBA" id="ARBA00023010"/>
    </source>
</evidence>
<evidence type="ECO:0000256" key="9">
    <source>
        <dbReference type="ARBA" id="ARBA00022833"/>
    </source>
</evidence>
<dbReference type="GO" id="GO:0017038">
    <property type="term" value="P:protein import"/>
    <property type="evidence" value="ECO:0007669"/>
    <property type="project" value="InterPro"/>
</dbReference>
<evidence type="ECO:0000256" key="6">
    <source>
        <dbReference type="ARBA" id="ARBA00022490"/>
    </source>
</evidence>
<dbReference type="PROSITE" id="PS51196">
    <property type="entry name" value="SECA_MOTOR_DEAD"/>
    <property type="match status" value="1"/>
</dbReference>
<keyword evidence="4 15" id="KW-0813">Transport</keyword>
<dbReference type="EMBL" id="LCOK01000010">
    <property type="protein sequence ID" value="KKU76922.1"/>
    <property type="molecule type" value="Genomic_DNA"/>
</dbReference>
<dbReference type="Gene3D" id="1.10.3060.10">
    <property type="entry name" value="Helical scaffold and wing domains of SecA"/>
    <property type="match status" value="2"/>
</dbReference>
<evidence type="ECO:0000256" key="15">
    <source>
        <dbReference type="HAMAP-Rule" id="MF_01382"/>
    </source>
</evidence>
<evidence type="ECO:0000259" key="17">
    <source>
        <dbReference type="PROSITE" id="PS51192"/>
    </source>
</evidence>
<dbReference type="AlphaFoldDB" id="A0A0G1T5B0"/>
<comment type="caution">
    <text evidence="20">The sequence shown here is derived from an EMBL/GenBank/DDBJ whole genome shotgun (WGS) entry which is preliminary data.</text>
</comment>
<dbReference type="Gene3D" id="3.40.50.300">
    <property type="entry name" value="P-loop containing nucleotide triphosphate hydrolases"/>
    <property type="match status" value="3"/>
</dbReference>
<evidence type="ECO:0000256" key="4">
    <source>
        <dbReference type="ARBA" id="ARBA00022448"/>
    </source>
</evidence>
<feature type="domain" description="Helicase ATP-binding" evidence="17">
    <location>
        <begin position="94"/>
        <end position="283"/>
    </location>
</feature>
<comment type="similarity">
    <text evidence="3 15 16">Belongs to the SecA family.</text>
</comment>